<evidence type="ECO:0000259" key="4">
    <source>
        <dbReference type="Pfam" id="PF25053"/>
    </source>
</evidence>
<accession>A0A2T2NRM8</accession>
<feature type="compositionally biased region" description="Basic residues" evidence="2">
    <location>
        <begin position="970"/>
        <end position="985"/>
    </location>
</feature>
<organism evidence="5 6">
    <name type="scientific">Corynespora cassiicola Philippines</name>
    <dbReference type="NCBI Taxonomy" id="1448308"/>
    <lineage>
        <taxon>Eukaryota</taxon>
        <taxon>Fungi</taxon>
        <taxon>Dikarya</taxon>
        <taxon>Ascomycota</taxon>
        <taxon>Pezizomycotina</taxon>
        <taxon>Dothideomycetes</taxon>
        <taxon>Pleosporomycetidae</taxon>
        <taxon>Pleosporales</taxon>
        <taxon>Corynesporascaceae</taxon>
        <taxon>Corynespora</taxon>
    </lineage>
</organism>
<feature type="region of interest" description="Disordered" evidence="2">
    <location>
        <begin position="970"/>
        <end position="991"/>
    </location>
</feature>
<dbReference type="AlphaFoldDB" id="A0A2T2NRM8"/>
<keyword evidence="1" id="KW-0677">Repeat</keyword>
<evidence type="ECO:0000256" key="2">
    <source>
        <dbReference type="SAM" id="MobiDB-lite"/>
    </source>
</evidence>
<dbReference type="Proteomes" id="UP000240883">
    <property type="component" value="Unassembled WGS sequence"/>
</dbReference>
<evidence type="ECO:0000313" key="5">
    <source>
        <dbReference type="EMBL" id="PSN68044.1"/>
    </source>
</evidence>
<evidence type="ECO:0000259" key="3">
    <source>
        <dbReference type="Pfam" id="PF24883"/>
    </source>
</evidence>
<dbReference type="SUPFAM" id="SSF52540">
    <property type="entry name" value="P-loop containing nucleoside triphosphate hydrolases"/>
    <property type="match status" value="1"/>
</dbReference>
<dbReference type="PANTHER" id="PTHR10039:SF5">
    <property type="entry name" value="NACHT DOMAIN-CONTAINING PROTEIN"/>
    <property type="match status" value="1"/>
</dbReference>
<dbReference type="OrthoDB" id="443402at2759"/>
<gene>
    <name evidence="5" type="ORF">BS50DRAFT_633683</name>
</gene>
<dbReference type="InterPro" id="IPR027417">
    <property type="entry name" value="P-loop_NTPase"/>
</dbReference>
<evidence type="ECO:0000256" key="1">
    <source>
        <dbReference type="ARBA" id="ARBA00022737"/>
    </source>
</evidence>
<proteinExistence type="predicted"/>
<dbReference type="PANTHER" id="PTHR10039">
    <property type="entry name" value="AMELOGENIN"/>
    <property type="match status" value="1"/>
</dbReference>
<evidence type="ECO:0000313" key="6">
    <source>
        <dbReference type="Proteomes" id="UP000240883"/>
    </source>
</evidence>
<dbReference type="Pfam" id="PF25053">
    <property type="entry name" value="DUF7791"/>
    <property type="match status" value="1"/>
</dbReference>
<protein>
    <submittedName>
        <fullName evidence="5">Uncharacterized protein</fullName>
    </submittedName>
</protein>
<dbReference type="InterPro" id="IPR056693">
    <property type="entry name" value="DUF7791"/>
</dbReference>
<name>A0A2T2NRM8_CORCC</name>
<sequence length="991" mass="112318">MEAVVAIALAGNVIQFAQLAKGIFSEAKAVRETGYPRSLIALRGSVDNLLKQSGIIHARLVTKADGNKLSQEDQYLIDVSVDCQKAGTEFLKYIDLFISKAGSSSSLKKLGTAVKLQFAHQKIENFTTDINRLQSALTLATVLAFRDSVRTNHQELLSHLQGLQEDSQDGNAKLHNTIHLLKDATEFSQTGQQLKAFNDEMQHCLEKIHQIRAKLPQTQETKILKWLMFRQINWRYEELPTAYGLTYSWVFKTEPEQNNWDDFSTHLKCDTFKPYFISGKAGSGKSTLMKYIIDNPKTRHLLAEWATSDGKNLVVTSFFFWNLGTPLQKSREGLLRSLLWTILSEYPELIPVVFPHEYQSCEDDADGLTYIEITRAWNLLVEKSRRFLKIAILIDGMDELDGEQSDLAEFILSMCSSSIKVIVSSRPTIASSHAFLGCPSLHLEDLTTKDMELYIHGHLTSHPAMIPLSLSCPQMSEEITTEVKSKAEGVFLWVKLVVKILIDGIKAGDNIEELRAKLRSLPGDLKELYRGMLHQIPSDYRMQAVELFRLLQIWHSFAKEEVPTSLLHFALRPVQESIKQPVGPMDSKILRWYCQQMAARVKSRCCGLLETSKSTLYMEKPRFDLDDLMISRVRYSHRTVSEFLQCEDIRSEMEGMLGHGFNANIHLAAACLSLAKISCSQATEAIMMDQVHMLLLLYMSADCDVKNQLGSYITLMDQSIMEYHQSLTSIDDVMEGGANTQSHWSETRLAQMKIFGCYGGYIRLKDEMGNGMDDELFPIPYDVDDREASIFALAARLGLTHYLAMNSSDPSFHAAPLVMFAMDAWVEDDSLRIPLEHRRDTLLYLLGKLQEEEQKDTKKEKYEKFKSLALDFAEGYTSSNEVEMSVFTACFLIAVPSLSSWAQGYATAQLRDMAKCLQRDLDRENQRLGVRLSQTVNERLHAKQSCGNCRAPGHSRDACPGLCLGRKKHTKARNRRVKKEKHRKSMVGQDL</sequence>
<dbReference type="EMBL" id="KZ678134">
    <property type="protein sequence ID" value="PSN68044.1"/>
    <property type="molecule type" value="Genomic_DNA"/>
</dbReference>
<reference evidence="5 6" key="1">
    <citation type="journal article" date="2018" name="Front. Microbiol.">
        <title>Genome-Wide Analysis of Corynespora cassiicola Leaf Fall Disease Putative Effectors.</title>
        <authorList>
            <person name="Lopez D."/>
            <person name="Ribeiro S."/>
            <person name="Label P."/>
            <person name="Fumanal B."/>
            <person name="Venisse J.S."/>
            <person name="Kohler A."/>
            <person name="de Oliveira R.R."/>
            <person name="Labutti K."/>
            <person name="Lipzen A."/>
            <person name="Lail K."/>
            <person name="Bauer D."/>
            <person name="Ohm R.A."/>
            <person name="Barry K.W."/>
            <person name="Spatafora J."/>
            <person name="Grigoriev I.V."/>
            <person name="Martin F.M."/>
            <person name="Pujade-Renaud V."/>
        </authorList>
    </citation>
    <scope>NUCLEOTIDE SEQUENCE [LARGE SCALE GENOMIC DNA]</scope>
    <source>
        <strain evidence="5 6">Philippines</strain>
    </source>
</reference>
<dbReference type="Gene3D" id="3.40.50.300">
    <property type="entry name" value="P-loop containing nucleotide triphosphate hydrolases"/>
    <property type="match status" value="1"/>
</dbReference>
<feature type="domain" description="DUF7791" evidence="4">
    <location>
        <begin position="536"/>
        <end position="677"/>
    </location>
</feature>
<dbReference type="STRING" id="1448308.A0A2T2NRM8"/>
<feature type="domain" description="Nephrocystin 3-like N-terminal" evidence="3">
    <location>
        <begin position="246"/>
        <end position="426"/>
    </location>
</feature>
<dbReference type="Pfam" id="PF24883">
    <property type="entry name" value="NPHP3_N"/>
    <property type="match status" value="1"/>
</dbReference>
<keyword evidence="6" id="KW-1185">Reference proteome</keyword>
<dbReference type="InterPro" id="IPR056884">
    <property type="entry name" value="NPHP3-like_N"/>
</dbReference>